<accession>A0A1F8BZW9</accession>
<dbReference type="EMBL" id="MGHL01000010">
    <property type="protein sequence ID" value="OGM69643.1"/>
    <property type="molecule type" value="Genomic_DNA"/>
</dbReference>
<comment type="caution">
    <text evidence="3">The sequence shown here is derived from an EMBL/GenBank/DDBJ whole genome shotgun (WGS) entry which is preliminary data.</text>
</comment>
<feature type="transmembrane region" description="Helical" evidence="2">
    <location>
        <begin position="44"/>
        <end position="62"/>
    </location>
</feature>
<sequence>MPDQAAQQREPASPNAGRGKQEAEKTLVEWTAPARPFKRRDRDFYITVVAIAGIFGLILFLVEGFLPVILIISLVFLFYVLSTVEPEKISYTITTRGIKIAARRTDWGVMGRFWFTKRFDSQLLVIETAVFPGRLEVVVDPNQKTQIQKAVEKYLTHEEVPASGLDRVANWLGSRLPGNK</sequence>
<evidence type="ECO:0000313" key="4">
    <source>
        <dbReference type="Proteomes" id="UP000178429"/>
    </source>
</evidence>
<name>A0A1F8BZW9_9BACT</name>
<dbReference type="STRING" id="1802525.A2975_00825"/>
<feature type="region of interest" description="Disordered" evidence="1">
    <location>
        <begin position="1"/>
        <end position="24"/>
    </location>
</feature>
<keyword evidence="2" id="KW-0812">Transmembrane</keyword>
<feature type="transmembrane region" description="Helical" evidence="2">
    <location>
        <begin position="68"/>
        <end position="84"/>
    </location>
</feature>
<evidence type="ECO:0008006" key="5">
    <source>
        <dbReference type="Google" id="ProtNLM"/>
    </source>
</evidence>
<reference evidence="3 4" key="1">
    <citation type="journal article" date="2016" name="Nat. Commun.">
        <title>Thousands of microbial genomes shed light on interconnected biogeochemical processes in an aquifer system.</title>
        <authorList>
            <person name="Anantharaman K."/>
            <person name="Brown C.T."/>
            <person name="Hug L.A."/>
            <person name="Sharon I."/>
            <person name="Castelle C.J."/>
            <person name="Probst A.J."/>
            <person name="Thomas B.C."/>
            <person name="Singh A."/>
            <person name="Wilkins M.J."/>
            <person name="Karaoz U."/>
            <person name="Brodie E.L."/>
            <person name="Williams K.H."/>
            <person name="Hubbard S.S."/>
            <person name="Banfield J.F."/>
        </authorList>
    </citation>
    <scope>NUCLEOTIDE SEQUENCE [LARGE SCALE GENOMIC DNA]</scope>
</reference>
<dbReference type="Proteomes" id="UP000178429">
    <property type="component" value="Unassembled WGS sequence"/>
</dbReference>
<evidence type="ECO:0000256" key="1">
    <source>
        <dbReference type="SAM" id="MobiDB-lite"/>
    </source>
</evidence>
<gene>
    <name evidence="3" type="ORF">A2975_00825</name>
</gene>
<evidence type="ECO:0000256" key="2">
    <source>
        <dbReference type="SAM" id="Phobius"/>
    </source>
</evidence>
<dbReference type="AlphaFoldDB" id="A0A1F8BZW9"/>
<organism evidence="3 4">
    <name type="scientific">Candidatus Woesebacteria bacterium RIFCSPLOWO2_01_FULL_44_14</name>
    <dbReference type="NCBI Taxonomy" id="1802525"/>
    <lineage>
        <taxon>Bacteria</taxon>
        <taxon>Candidatus Woeseibacteriota</taxon>
    </lineage>
</organism>
<keyword evidence="2" id="KW-0472">Membrane</keyword>
<keyword evidence="2" id="KW-1133">Transmembrane helix</keyword>
<protein>
    <recommendedName>
        <fullName evidence="5">DUF5673 domain-containing protein</fullName>
    </recommendedName>
</protein>
<evidence type="ECO:0000313" key="3">
    <source>
        <dbReference type="EMBL" id="OGM69643.1"/>
    </source>
</evidence>
<proteinExistence type="predicted"/>